<sequence length="658" mass="79609">MSLNTNTQINTDRRKILSQNVFYGVSGVVLKVKKLVWDIYEQSGVVKNNNYLKKIPNLSWEELWQILSKIDNWEEISKKEKLLLIRRIEKNNPIYGILTNLNRWDKFWIIIFKWIKDLNDTTSQSFTDKVVNEFKSTVKKNHPEIKVIWNDWKNFVFKMSRTSAINQEELAKIMKNILVKNMKKSWIKKQDKSSWVDISNIIKVASTSSIISWRTQEDFVHNIAFARLSLEREWVKWLLTKEEIVAKEKELFQKYFNESKVKRKYLFDGEMYYVENNNLIREFKLNWRKKQEKTLIFYPNWDINIGFITKVRKKEIPTNCDFYNDFKILFDSYVARAEFIAPYIKRDDLEKWEILTSEELSDYKEAIGWIEQGKIKNPKKIRQLSENNYKNSLEKWVFYSKINQKWQLFYIDIKDMWSINMKDFSDKINMWSNWLLTAKEILLKSGDNMTIKFQNIIRELKGELKRIYPENKINISIWWDEIIVFVRWIDNNISAKKVIESLFKILKKNQVEWRVTERLIKEQNIQVGWEHLVETLDKLTKKTKEIEKRLEVIKQNLFLARKWISNNEENIEINKKISSFEKLRNFSLSIKDDIEYITFHDKPKNMEEEILLANVIDAKWNLKWDPPSPFIRYLDNHNLWRKKWRKTPPLVIPSQNVI</sequence>
<dbReference type="AlphaFoldDB" id="K2ACS3"/>
<accession>K2ACS3</accession>
<dbReference type="EMBL" id="AMFJ01021672">
    <property type="protein sequence ID" value="EKD65780.1"/>
    <property type="molecule type" value="Genomic_DNA"/>
</dbReference>
<proteinExistence type="predicted"/>
<name>K2ACS3_9BACT</name>
<reference evidence="1" key="1">
    <citation type="journal article" date="2012" name="Science">
        <title>Fermentation, hydrogen, and sulfur metabolism in multiple uncultivated bacterial phyla.</title>
        <authorList>
            <person name="Wrighton K.C."/>
            <person name="Thomas B.C."/>
            <person name="Sharon I."/>
            <person name="Miller C.S."/>
            <person name="Castelle C.J."/>
            <person name="VerBerkmoes N.C."/>
            <person name="Wilkins M.J."/>
            <person name="Hettich R.L."/>
            <person name="Lipton M.S."/>
            <person name="Williams K.H."/>
            <person name="Long P.E."/>
            <person name="Banfield J.F."/>
        </authorList>
    </citation>
    <scope>NUCLEOTIDE SEQUENCE [LARGE SCALE GENOMIC DNA]</scope>
</reference>
<organism evidence="1">
    <name type="scientific">uncultured bacterium</name>
    <name type="common">gcode 4</name>
    <dbReference type="NCBI Taxonomy" id="1234023"/>
    <lineage>
        <taxon>Bacteria</taxon>
        <taxon>environmental samples</taxon>
    </lineage>
</organism>
<gene>
    <name evidence="1" type="ORF">ACD_49C00086G0006</name>
</gene>
<protein>
    <submittedName>
        <fullName evidence="1">Uncharacterized protein</fullName>
    </submittedName>
</protein>
<comment type="caution">
    <text evidence="1">The sequence shown here is derived from an EMBL/GenBank/DDBJ whole genome shotgun (WGS) entry which is preliminary data.</text>
</comment>
<evidence type="ECO:0000313" key="1">
    <source>
        <dbReference type="EMBL" id="EKD65780.1"/>
    </source>
</evidence>